<evidence type="ECO:0000256" key="1">
    <source>
        <dbReference type="ARBA" id="ARBA00004141"/>
    </source>
</evidence>
<evidence type="ECO:0000256" key="2">
    <source>
        <dbReference type="ARBA" id="ARBA00022692"/>
    </source>
</evidence>
<comment type="subcellular location">
    <subcellularLocation>
        <location evidence="1">Membrane</location>
        <topology evidence="1">Multi-pass membrane protein</topology>
    </subcellularLocation>
</comment>
<feature type="domain" description="MARVEL" evidence="7">
    <location>
        <begin position="191"/>
        <end position="344"/>
    </location>
</feature>
<dbReference type="AlphaFoldDB" id="A0A6A6YNG7"/>
<dbReference type="OrthoDB" id="3798631at2759"/>
<evidence type="ECO:0000256" key="4">
    <source>
        <dbReference type="ARBA" id="ARBA00023136"/>
    </source>
</evidence>
<organism evidence="8">
    <name type="scientific">Mytilinidion resinicola</name>
    <dbReference type="NCBI Taxonomy" id="574789"/>
    <lineage>
        <taxon>Eukaryota</taxon>
        <taxon>Fungi</taxon>
        <taxon>Dikarya</taxon>
        <taxon>Ascomycota</taxon>
        <taxon>Pezizomycotina</taxon>
        <taxon>Dothideomycetes</taxon>
        <taxon>Pleosporomycetidae</taxon>
        <taxon>Mytilinidiales</taxon>
        <taxon>Mytilinidiaceae</taxon>
        <taxon>Mytilinidion</taxon>
    </lineage>
</organism>
<keyword evidence="2 6" id="KW-0812">Transmembrane</keyword>
<feature type="region of interest" description="Disordered" evidence="5">
    <location>
        <begin position="417"/>
        <end position="464"/>
    </location>
</feature>
<keyword evidence="4 6" id="KW-0472">Membrane</keyword>
<sequence>MTSSRPTTQNGARSSPRSPHQQLRSLSSHAHSPTSLTQNTFTNGTDTAAEEADSYMAMIDKAVVGVPPAQRSTCPHHGPILGLGPTVEHYEQQPHTTIGRYMSEGVGEQHALFVCQNGSTLSSLKGCTCGQELEAAYQKSRSNTQGATHSITQQSRNLPTHRLHDRFPGFQVTPAMYKLKGGAVPLPRWILVFRLLQLIFAVLVIALTSYSISINKGGPLRPGIIAVLIIAILTIFPILLFTTPLHLSQRRLYDPRIALFGEGIATLWWLGAFAALATYQRIFHNYAYFYQNFKRDEGVLEERAVYYDGWRCDGGRCRRAWKTGTAATVFAAFEFLLFFLTTVLFLYYYHAHMAGVPVSGISGHHKGGLEAGAVGAGVGAGAGTHHENHAMNEMPATTGPTGVGAGNGVTGHHNGQSMGQYNGPSATGTNGSGVVGNAGDYGRHSDIPHPDRPPREGAYGGMQE</sequence>
<evidence type="ECO:0000256" key="5">
    <source>
        <dbReference type="SAM" id="MobiDB-lite"/>
    </source>
</evidence>
<gene>
    <name evidence="8 10" type="ORF">BDZ99DRAFT_476330</name>
</gene>
<dbReference type="GeneID" id="54462943"/>
<feature type="region of interest" description="Disordered" evidence="5">
    <location>
        <begin position="1"/>
        <end position="43"/>
    </location>
</feature>
<dbReference type="GO" id="GO:0016020">
    <property type="term" value="C:membrane"/>
    <property type="evidence" value="ECO:0007669"/>
    <property type="project" value="UniProtKB-SubCell"/>
</dbReference>
<keyword evidence="9" id="KW-1185">Reference proteome</keyword>
<dbReference type="PANTHER" id="PTHR37451">
    <property type="entry name" value="MARVEL DOMAIN"/>
    <property type="match status" value="1"/>
</dbReference>
<dbReference type="PANTHER" id="PTHR37451:SF4">
    <property type="entry name" value="MARVEL DOMAIN-CONTAINING PROTEIN"/>
    <property type="match status" value="1"/>
</dbReference>
<evidence type="ECO:0000256" key="3">
    <source>
        <dbReference type="ARBA" id="ARBA00022989"/>
    </source>
</evidence>
<reference evidence="10" key="2">
    <citation type="submission" date="2020-04" db="EMBL/GenBank/DDBJ databases">
        <authorList>
            <consortium name="NCBI Genome Project"/>
        </authorList>
    </citation>
    <scope>NUCLEOTIDE SEQUENCE</scope>
    <source>
        <strain evidence="10">CBS 304.34</strain>
    </source>
</reference>
<evidence type="ECO:0000313" key="10">
    <source>
        <dbReference type="RefSeq" id="XP_033577087.1"/>
    </source>
</evidence>
<dbReference type="EMBL" id="MU003700">
    <property type="protein sequence ID" value="KAF2810123.1"/>
    <property type="molecule type" value="Genomic_DNA"/>
</dbReference>
<reference evidence="10" key="3">
    <citation type="submission" date="2025-04" db="UniProtKB">
        <authorList>
            <consortium name="RefSeq"/>
        </authorList>
    </citation>
    <scope>IDENTIFICATION</scope>
    <source>
        <strain evidence="10">CBS 304.34</strain>
    </source>
</reference>
<feature type="transmembrane region" description="Helical" evidence="6">
    <location>
        <begin position="326"/>
        <end position="349"/>
    </location>
</feature>
<dbReference type="RefSeq" id="XP_033577087.1">
    <property type="nucleotide sequence ID" value="XM_033722050.1"/>
</dbReference>
<feature type="transmembrane region" description="Helical" evidence="6">
    <location>
        <begin position="224"/>
        <end position="245"/>
    </location>
</feature>
<proteinExistence type="predicted"/>
<feature type="transmembrane region" description="Helical" evidence="6">
    <location>
        <begin position="257"/>
        <end position="279"/>
    </location>
</feature>
<evidence type="ECO:0000313" key="9">
    <source>
        <dbReference type="Proteomes" id="UP000504636"/>
    </source>
</evidence>
<accession>A0A6A6YNG7</accession>
<name>A0A6A6YNG7_9PEZI</name>
<dbReference type="Proteomes" id="UP000504636">
    <property type="component" value="Unplaced"/>
</dbReference>
<keyword evidence="3 6" id="KW-1133">Transmembrane helix</keyword>
<protein>
    <recommendedName>
        <fullName evidence="7">MARVEL domain-containing protein</fullName>
    </recommendedName>
</protein>
<feature type="compositionally biased region" description="Polar residues" evidence="5">
    <location>
        <begin position="417"/>
        <end position="429"/>
    </location>
</feature>
<dbReference type="InterPro" id="IPR008253">
    <property type="entry name" value="Marvel"/>
</dbReference>
<feature type="compositionally biased region" description="Basic and acidic residues" evidence="5">
    <location>
        <begin position="441"/>
        <end position="455"/>
    </location>
</feature>
<feature type="transmembrane region" description="Helical" evidence="6">
    <location>
        <begin position="189"/>
        <end position="212"/>
    </location>
</feature>
<evidence type="ECO:0000259" key="7">
    <source>
        <dbReference type="Pfam" id="PF01284"/>
    </source>
</evidence>
<evidence type="ECO:0000313" key="8">
    <source>
        <dbReference type="EMBL" id="KAF2810123.1"/>
    </source>
</evidence>
<reference evidence="8 10" key="1">
    <citation type="journal article" date="2020" name="Stud. Mycol.">
        <title>101 Dothideomycetes genomes: a test case for predicting lifestyles and emergence of pathogens.</title>
        <authorList>
            <person name="Haridas S."/>
            <person name="Albert R."/>
            <person name="Binder M."/>
            <person name="Bloem J."/>
            <person name="Labutti K."/>
            <person name="Salamov A."/>
            <person name="Andreopoulos B."/>
            <person name="Baker S."/>
            <person name="Barry K."/>
            <person name="Bills G."/>
            <person name="Bluhm B."/>
            <person name="Cannon C."/>
            <person name="Castanera R."/>
            <person name="Culley D."/>
            <person name="Daum C."/>
            <person name="Ezra D."/>
            <person name="Gonzalez J."/>
            <person name="Henrissat B."/>
            <person name="Kuo A."/>
            <person name="Liang C."/>
            <person name="Lipzen A."/>
            <person name="Lutzoni F."/>
            <person name="Magnuson J."/>
            <person name="Mondo S."/>
            <person name="Nolan M."/>
            <person name="Ohm R."/>
            <person name="Pangilinan J."/>
            <person name="Park H.-J."/>
            <person name="Ramirez L."/>
            <person name="Alfaro M."/>
            <person name="Sun H."/>
            <person name="Tritt A."/>
            <person name="Yoshinaga Y."/>
            <person name="Zwiers L.-H."/>
            <person name="Turgeon B."/>
            <person name="Goodwin S."/>
            <person name="Spatafora J."/>
            <person name="Crous P."/>
            <person name="Grigoriev I."/>
        </authorList>
    </citation>
    <scope>NUCLEOTIDE SEQUENCE</scope>
    <source>
        <strain evidence="8 10">CBS 304.34</strain>
    </source>
</reference>
<evidence type="ECO:0000256" key="6">
    <source>
        <dbReference type="SAM" id="Phobius"/>
    </source>
</evidence>
<dbReference type="Pfam" id="PF01284">
    <property type="entry name" value="MARVEL"/>
    <property type="match status" value="1"/>
</dbReference>